<evidence type="ECO:0000259" key="6">
    <source>
        <dbReference type="PROSITE" id="PS50089"/>
    </source>
</evidence>
<dbReference type="Proteomes" id="UP000663852">
    <property type="component" value="Unassembled WGS sequence"/>
</dbReference>
<evidence type="ECO:0000256" key="5">
    <source>
        <dbReference type="SAM" id="MobiDB-lite"/>
    </source>
</evidence>
<reference evidence="7" key="1">
    <citation type="submission" date="2021-02" db="EMBL/GenBank/DDBJ databases">
        <authorList>
            <person name="Nowell W R."/>
        </authorList>
    </citation>
    <scope>NUCLEOTIDE SEQUENCE</scope>
</reference>
<evidence type="ECO:0000313" key="9">
    <source>
        <dbReference type="Proteomes" id="UP000663828"/>
    </source>
</evidence>
<evidence type="ECO:0000313" key="8">
    <source>
        <dbReference type="EMBL" id="CAF1049237.1"/>
    </source>
</evidence>
<gene>
    <name evidence="8" type="ORF">EDS130_LOCUS17340</name>
    <name evidence="7" type="ORF">XAT740_LOCUS14774</name>
</gene>
<dbReference type="EMBL" id="CAJNOJ010000077">
    <property type="protein sequence ID" value="CAF1049237.1"/>
    <property type="molecule type" value="Genomic_DNA"/>
</dbReference>
<protein>
    <recommendedName>
        <fullName evidence="6">RING-type domain-containing protein</fullName>
    </recommendedName>
</protein>
<proteinExistence type="predicted"/>
<dbReference type="Pfam" id="PF13639">
    <property type="entry name" value="zf-RING_2"/>
    <property type="match status" value="1"/>
</dbReference>
<dbReference type="Gene3D" id="3.30.40.10">
    <property type="entry name" value="Zinc/RING finger domain, C3HC4 (zinc finger)"/>
    <property type="match status" value="1"/>
</dbReference>
<dbReference type="OrthoDB" id="8062037at2759"/>
<dbReference type="GO" id="GO:0006511">
    <property type="term" value="P:ubiquitin-dependent protein catabolic process"/>
    <property type="evidence" value="ECO:0007669"/>
    <property type="project" value="TreeGrafter"/>
</dbReference>
<evidence type="ECO:0000256" key="3">
    <source>
        <dbReference type="ARBA" id="ARBA00022833"/>
    </source>
</evidence>
<dbReference type="GO" id="GO:0008270">
    <property type="term" value="F:zinc ion binding"/>
    <property type="evidence" value="ECO:0007669"/>
    <property type="project" value="UniProtKB-KW"/>
</dbReference>
<dbReference type="InterPro" id="IPR013083">
    <property type="entry name" value="Znf_RING/FYVE/PHD"/>
</dbReference>
<accession>A0A814J5M2</accession>
<name>A0A814J5M2_ADIRI</name>
<dbReference type="PANTHER" id="PTHR45931">
    <property type="entry name" value="SI:CH211-59O9.10"/>
    <property type="match status" value="1"/>
</dbReference>
<dbReference type="AlphaFoldDB" id="A0A814J5M2"/>
<dbReference type="EMBL" id="CAJNOR010000895">
    <property type="protein sequence ID" value="CAF1031499.1"/>
    <property type="molecule type" value="Genomic_DNA"/>
</dbReference>
<organism evidence="7 9">
    <name type="scientific">Adineta ricciae</name>
    <name type="common">Rotifer</name>
    <dbReference type="NCBI Taxonomy" id="249248"/>
    <lineage>
        <taxon>Eukaryota</taxon>
        <taxon>Metazoa</taxon>
        <taxon>Spiralia</taxon>
        <taxon>Gnathifera</taxon>
        <taxon>Rotifera</taxon>
        <taxon>Eurotatoria</taxon>
        <taxon>Bdelloidea</taxon>
        <taxon>Adinetida</taxon>
        <taxon>Adinetidae</taxon>
        <taxon>Adineta</taxon>
    </lineage>
</organism>
<comment type="caution">
    <text evidence="7">The sequence shown here is derived from an EMBL/GenBank/DDBJ whole genome shotgun (WGS) entry which is preliminary data.</text>
</comment>
<evidence type="ECO:0000256" key="2">
    <source>
        <dbReference type="ARBA" id="ARBA00022771"/>
    </source>
</evidence>
<feature type="compositionally biased region" description="Polar residues" evidence="5">
    <location>
        <begin position="13"/>
        <end position="22"/>
    </location>
</feature>
<dbReference type="GO" id="GO:0061630">
    <property type="term" value="F:ubiquitin protein ligase activity"/>
    <property type="evidence" value="ECO:0007669"/>
    <property type="project" value="TreeGrafter"/>
</dbReference>
<feature type="compositionally biased region" description="Polar residues" evidence="5">
    <location>
        <begin position="31"/>
        <end position="47"/>
    </location>
</feature>
<evidence type="ECO:0000313" key="7">
    <source>
        <dbReference type="EMBL" id="CAF1031499.1"/>
    </source>
</evidence>
<keyword evidence="9" id="KW-1185">Reference proteome</keyword>
<feature type="domain" description="RING-type" evidence="6">
    <location>
        <begin position="266"/>
        <end position="308"/>
    </location>
</feature>
<dbReference type="Proteomes" id="UP000663828">
    <property type="component" value="Unassembled WGS sequence"/>
</dbReference>
<keyword evidence="3" id="KW-0862">Zinc</keyword>
<dbReference type="PANTHER" id="PTHR45931:SF3">
    <property type="entry name" value="RING ZINC FINGER-CONTAINING PROTEIN"/>
    <property type="match status" value="1"/>
</dbReference>
<dbReference type="SMART" id="SM00184">
    <property type="entry name" value="RING"/>
    <property type="match status" value="1"/>
</dbReference>
<feature type="region of interest" description="Disordered" evidence="5">
    <location>
        <begin position="153"/>
        <end position="183"/>
    </location>
</feature>
<dbReference type="InterPro" id="IPR001841">
    <property type="entry name" value="Znf_RING"/>
</dbReference>
<dbReference type="GO" id="GO:0005634">
    <property type="term" value="C:nucleus"/>
    <property type="evidence" value="ECO:0007669"/>
    <property type="project" value="TreeGrafter"/>
</dbReference>
<sequence length="312" mass="36418">MSATADIKPHYDQLSSNSSHATVSDEDIIASRSSDPSETVNDQNSNEIVDDDDDYYAQFDWPDDEAKDFLESSDDENDEIYLGKHLNSKQMTQFDKMDQTPYQRSKRSDKKLKAQCQIKTKHAKSIRYNSHNKQLYMHHRLFKRVQLDPPSYHFLSSPPPRSIETIKPDRYERNDPNKTKPVAPVVHPSNQFREYTIHENNIPNEPAFDDAMIAFLLDMQNRDLSPNDYEMLLRLDERVQRKTVDKNVLNNLQTVNVDDTHLNEQCTICMETYLLGQKLKILPCKHMFHLNCIETYLKEFSTQCPLDNMPLA</sequence>
<evidence type="ECO:0000256" key="4">
    <source>
        <dbReference type="PROSITE-ProRule" id="PRU00175"/>
    </source>
</evidence>
<keyword evidence="1" id="KW-0479">Metal-binding</keyword>
<evidence type="ECO:0000256" key="1">
    <source>
        <dbReference type="ARBA" id="ARBA00022723"/>
    </source>
</evidence>
<dbReference type="SUPFAM" id="SSF57850">
    <property type="entry name" value="RING/U-box"/>
    <property type="match status" value="1"/>
</dbReference>
<feature type="region of interest" description="Disordered" evidence="5">
    <location>
        <begin position="92"/>
        <end position="111"/>
    </location>
</feature>
<dbReference type="InterPro" id="IPR051834">
    <property type="entry name" value="RING_finger_E3_ligase"/>
</dbReference>
<feature type="region of interest" description="Disordered" evidence="5">
    <location>
        <begin position="1"/>
        <end position="53"/>
    </location>
</feature>
<keyword evidence="2 4" id="KW-0863">Zinc-finger</keyword>
<dbReference type="PROSITE" id="PS50089">
    <property type="entry name" value="ZF_RING_2"/>
    <property type="match status" value="1"/>
</dbReference>
<feature type="compositionally biased region" description="Basic and acidic residues" evidence="5">
    <location>
        <begin position="164"/>
        <end position="178"/>
    </location>
</feature>